<dbReference type="Proteomes" id="UP000601435">
    <property type="component" value="Unassembled WGS sequence"/>
</dbReference>
<dbReference type="OrthoDB" id="10530613at2759"/>
<protein>
    <submittedName>
        <fullName evidence="1">Uncharacterized protein</fullName>
    </submittedName>
</protein>
<accession>A0A813BBK7</accession>
<evidence type="ECO:0000313" key="1">
    <source>
        <dbReference type="EMBL" id="CAE7897917.1"/>
    </source>
</evidence>
<reference evidence="1" key="1">
    <citation type="submission" date="2021-02" db="EMBL/GenBank/DDBJ databases">
        <authorList>
            <person name="Dougan E. K."/>
            <person name="Rhodes N."/>
            <person name="Thang M."/>
            <person name="Chan C."/>
        </authorList>
    </citation>
    <scope>NUCLEOTIDE SEQUENCE</scope>
</reference>
<keyword evidence="2" id="KW-1185">Reference proteome</keyword>
<sequence>MRGAVIVLGAGTDSVNGAYAASSPHESHSWVDEARGYYILSPATEGTQVGLIDLYYNKDSGGWKISVDGHEHYHADCLTGPWTVYNRGELPPPTVQGPDTCSTPAPTLAPTAPTSGSLGSVLSYTALGVVASTL</sequence>
<organism evidence="1 2">
    <name type="scientific">Symbiodinium necroappetens</name>
    <dbReference type="NCBI Taxonomy" id="1628268"/>
    <lineage>
        <taxon>Eukaryota</taxon>
        <taxon>Sar</taxon>
        <taxon>Alveolata</taxon>
        <taxon>Dinophyceae</taxon>
        <taxon>Suessiales</taxon>
        <taxon>Symbiodiniaceae</taxon>
        <taxon>Symbiodinium</taxon>
    </lineage>
</organism>
<dbReference type="EMBL" id="CAJNJA010069497">
    <property type="protein sequence ID" value="CAE7897917.1"/>
    <property type="molecule type" value="Genomic_DNA"/>
</dbReference>
<proteinExistence type="predicted"/>
<gene>
    <name evidence="1" type="ORF">SNEC2469_LOCUS30139</name>
</gene>
<name>A0A813BBK7_9DINO</name>
<dbReference type="AlphaFoldDB" id="A0A813BBK7"/>
<evidence type="ECO:0000313" key="2">
    <source>
        <dbReference type="Proteomes" id="UP000601435"/>
    </source>
</evidence>
<comment type="caution">
    <text evidence="1">The sequence shown here is derived from an EMBL/GenBank/DDBJ whole genome shotgun (WGS) entry which is preliminary data.</text>
</comment>